<evidence type="ECO:0000313" key="1">
    <source>
        <dbReference type="EMBL" id="KAF0741534.1"/>
    </source>
</evidence>
<dbReference type="EMBL" id="VJMJ01000036">
    <property type="protein sequence ID" value="KAF0741534.1"/>
    <property type="molecule type" value="Genomic_DNA"/>
</dbReference>
<gene>
    <name evidence="1" type="ORF">Ae201684_003217</name>
</gene>
<comment type="caution">
    <text evidence="1">The sequence shown here is derived from an EMBL/GenBank/DDBJ whole genome shotgun (WGS) entry which is preliminary data.</text>
</comment>
<sequence>MATKVEVDVLPFYVNLFLLNASDVVQAQIDSKLKKHSVMNFLAGSVAKLAVKDEKVTSQIATQLETQLPQKLAEMGLGVTCKKVFLQGSFVVFECHLQHMELRELILKAQGETFAAHFQALLDAIDNLGLGEAKDNVHAKVTEKVSAALLEKLESVLPEKLGQAGVEVSVVVRTAADQAPFFFDFLTSIAQ</sequence>
<dbReference type="VEuPathDB" id="FungiDB:AeMF1_000384"/>
<organism evidence="1 2">
    <name type="scientific">Aphanomyces euteiches</name>
    <dbReference type="NCBI Taxonomy" id="100861"/>
    <lineage>
        <taxon>Eukaryota</taxon>
        <taxon>Sar</taxon>
        <taxon>Stramenopiles</taxon>
        <taxon>Oomycota</taxon>
        <taxon>Saprolegniomycetes</taxon>
        <taxon>Saprolegniales</taxon>
        <taxon>Verrucalvaceae</taxon>
        <taxon>Aphanomyces</taxon>
    </lineage>
</organism>
<protein>
    <submittedName>
        <fullName evidence="1">Uncharacterized protein</fullName>
    </submittedName>
</protein>
<reference evidence="1 2" key="1">
    <citation type="submission" date="2019-07" db="EMBL/GenBank/DDBJ databases">
        <title>Genomics analysis of Aphanomyces spp. identifies a new class of oomycete effector associated with host adaptation.</title>
        <authorList>
            <person name="Gaulin E."/>
        </authorList>
    </citation>
    <scope>NUCLEOTIDE SEQUENCE [LARGE SCALE GENOMIC DNA]</scope>
    <source>
        <strain evidence="1 2">ATCC 201684</strain>
    </source>
</reference>
<dbReference type="Proteomes" id="UP000481153">
    <property type="component" value="Unassembled WGS sequence"/>
</dbReference>
<keyword evidence="2" id="KW-1185">Reference proteome</keyword>
<name>A0A6G0XMB7_9STRA</name>
<accession>A0A6G0XMB7</accession>
<evidence type="ECO:0000313" key="2">
    <source>
        <dbReference type="Proteomes" id="UP000481153"/>
    </source>
</evidence>
<proteinExistence type="predicted"/>
<dbReference type="AlphaFoldDB" id="A0A6G0XMB7"/>